<dbReference type="PANTHER" id="PTHR36113:SF6">
    <property type="entry name" value="FOSFOMYCIN RESISTANCE PROTEIN FOSX"/>
    <property type="match status" value="1"/>
</dbReference>
<reference evidence="3 4" key="1">
    <citation type="submission" date="2021-05" db="EMBL/GenBank/DDBJ databases">
        <title>Novel Bacillus species.</title>
        <authorList>
            <person name="Liu G."/>
        </authorList>
    </citation>
    <scope>NUCLEOTIDE SEQUENCE [LARGE SCALE GENOMIC DNA]</scope>
    <source>
        <strain evidence="3 4">FJAT-49705</strain>
    </source>
</reference>
<sequence>MSQGLIHHIEIYVSNLKSTIDFWSWFLEDLGYSLYQEWEKGRSWKLGETYIIFVQTEERFLDIPYHRRRVGLNHLAFHASSRKQVDDITSKLKEKNINILYTDKHPFAGSKEHYAVYFEDPDRIKVEISCTLNENLLLEILRDSMPLRIF</sequence>
<dbReference type="PROSITE" id="PS51819">
    <property type="entry name" value="VOC"/>
    <property type="match status" value="1"/>
</dbReference>
<protein>
    <submittedName>
        <fullName evidence="3">VOC family protein</fullName>
    </submittedName>
</protein>
<comment type="caution">
    <text evidence="3">The sequence shown here is derived from an EMBL/GenBank/DDBJ whole genome shotgun (WGS) entry which is preliminary data.</text>
</comment>
<dbReference type="Proteomes" id="UP000681027">
    <property type="component" value="Unassembled WGS sequence"/>
</dbReference>
<dbReference type="InterPro" id="IPR037523">
    <property type="entry name" value="VOC_core"/>
</dbReference>
<keyword evidence="4" id="KW-1185">Reference proteome</keyword>
<evidence type="ECO:0000256" key="1">
    <source>
        <dbReference type="ARBA" id="ARBA00022723"/>
    </source>
</evidence>
<proteinExistence type="predicted"/>
<dbReference type="SUPFAM" id="SSF54593">
    <property type="entry name" value="Glyoxalase/Bleomycin resistance protein/Dihydroxybiphenyl dioxygenase"/>
    <property type="match status" value="1"/>
</dbReference>
<dbReference type="EMBL" id="JAGYPM010000008">
    <property type="protein sequence ID" value="MBS4193066.1"/>
    <property type="molecule type" value="Genomic_DNA"/>
</dbReference>
<dbReference type="InterPro" id="IPR029068">
    <property type="entry name" value="Glyas_Bleomycin-R_OHBP_Dase"/>
</dbReference>
<keyword evidence="1" id="KW-0479">Metal-binding</keyword>
<dbReference type="Gene3D" id="3.10.180.10">
    <property type="entry name" value="2,3-Dihydroxybiphenyl 1,2-Dioxygenase, domain 1"/>
    <property type="match status" value="1"/>
</dbReference>
<evidence type="ECO:0000259" key="2">
    <source>
        <dbReference type="PROSITE" id="PS51819"/>
    </source>
</evidence>
<dbReference type="InterPro" id="IPR051332">
    <property type="entry name" value="Fosfomycin_Res_Enzymes"/>
</dbReference>
<dbReference type="RefSeq" id="WP_213104506.1">
    <property type="nucleotide sequence ID" value="NZ_JAGYPM010000008.1"/>
</dbReference>
<accession>A0ABS5NYZ8</accession>
<dbReference type="InterPro" id="IPR004360">
    <property type="entry name" value="Glyas_Fos-R_dOase_dom"/>
</dbReference>
<organism evidence="3 4">
    <name type="scientific">Cytobacillus citreus</name>
    <dbReference type="NCBI Taxonomy" id="2833586"/>
    <lineage>
        <taxon>Bacteria</taxon>
        <taxon>Bacillati</taxon>
        <taxon>Bacillota</taxon>
        <taxon>Bacilli</taxon>
        <taxon>Bacillales</taxon>
        <taxon>Bacillaceae</taxon>
        <taxon>Cytobacillus</taxon>
    </lineage>
</organism>
<feature type="domain" description="VOC" evidence="2">
    <location>
        <begin position="5"/>
        <end position="131"/>
    </location>
</feature>
<name>A0ABS5NYZ8_9BACI</name>
<dbReference type="Pfam" id="PF00903">
    <property type="entry name" value="Glyoxalase"/>
    <property type="match status" value="1"/>
</dbReference>
<gene>
    <name evidence="3" type="ORF">KHA94_23440</name>
</gene>
<dbReference type="PANTHER" id="PTHR36113">
    <property type="entry name" value="LYASE, PUTATIVE-RELATED-RELATED"/>
    <property type="match status" value="1"/>
</dbReference>
<evidence type="ECO:0000313" key="3">
    <source>
        <dbReference type="EMBL" id="MBS4193066.1"/>
    </source>
</evidence>
<evidence type="ECO:0000313" key="4">
    <source>
        <dbReference type="Proteomes" id="UP000681027"/>
    </source>
</evidence>